<keyword evidence="2" id="KW-1185">Reference proteome</keyword>
<dbReference type="GO" id="GO:0006357">
    <property type="term" value="P:regulation of transcription by RNA polymerase II"/>
    <property type="evidence" value="ECO:0007669"/>
    <property type="project" value="TreeGrafter"/>
</dbReference>
<organism evidence="1 2">
    <name type="scientific">Kingdonia uniflora</name>
    <dbReference type="NCBI Taxonomy" id="39325"/>
    <lineage>
        <taxon>Eukaryota</taxon>
        <taxon>Viridiplantae</taxon>
        <taxon>Streptophyta</taxon>
        <taxon>Embryophyta</taxon>
        <taxon>Tracheophyta</taxon>
        <taxon>Spermatophyta</taxon>
        <taxon>Magnoliopsida</taxon>
        <taxon>Ranunculales</taxon>
        <taxon>Circaeasteraceae</taxon>
        <taxon>Kingdonia</taxon>
    </lineage>
</organism>
<dbReference type="OrthoDB" id="1873329at2759"/>
<comment type="caution">
    <text evidence="1">The sequence shown here is derived from an EMBL/GenBank/DDBJ whole genome shotgun (WGS) entry which is preliminary data.</text>
</comment>
<gene>
    <name evidence="1" type="ORF">GIB67_002939</name>
</gene>
<evidence type="ECO:0000313" key="1">
    <source>
        <dbReference type="EMBL" id="KAF6151240.1"/>
    </source>
</evidence>
<protein>
    <recommendedName>
        <fullName evidence="3">BED-type domain-containing protein</fullName>
    </recommendedName>
</protein>
<accession>A0A7J7M8X6</accession>
<dbReference type="PANTHER" id="PTHR34396">
    <property type="entry name" value="OS03G0264950 PROTEIN-RELATED"/>
    <property type="match status" value="1"/>
</dbReference>
<dbReference type="EMBL" id="JACGCM010001701">
    <property type="protein sequence ID" value="KAF6151240.1"/>
    <property type="molecule type" value="Genomic_DNA"/>
</dbReference>
<dbReference type="AlphaFoldDB" id="A0A7J7M8X6"/>
<dbReference type="GO" id="GO:1990837">
    <property type="term" value="F:sequence-specific double-stranded DNA binding"/>
    <property type="evidence" value="ECO:0007669"/>
    <property type="project" value="TreeGrafter"/>
</dbReference>
<name>A0A7J7M8X6_9MAGN</name>
<sequence length="91" mass="10393">MVKCKKCGVIYFSASSHGTGNLYRHLKTCVKTTTRNLGQMILSQSESSMFLRATKFDPIIFFVILNLAIIRHQLPFKFVEYEGIRELCGIC</sequence>
<dbReference type="InterPro" id="IPR053031">
    <property type="entry name" value="Cuticle_assoc_protein"/>
</dbReference>
<proteinExistence type="predicted"/>
<evidence type="ECO:0000313" key="2">
    <source>
        <dbReference type="Proteomes" id="UP000541444"/>
    </source>
</evidence>
<reference evidence="1 2" key="1">
    <citation type="journal article" date="2020" name="IScience">
        <title>Genome Sequencing of the Endangered Kingdonia uniflora (Circaeasteraceae, Ranunculales) Reveals Potential Mechanisms of Evolutionary Specialization.</title>
        <authorList>
            <person name="Sun Y."/>
            <person name="Deng T."/>
            <person name="Zhang A."/>
            <person name="Moore M.J."/>
            <person name="Landis J.B."/>
            <person name="Lin N."/>
            <person name="Zhang H."/>
            <person name="Zhang X."/>
            <person name="Huang J."/>
            <person name="Zhang X."/>
            <person name="Sun H."/>
            <person name="Wang H."/>
        </authorList>
    </citation>
    <scope>NUCLEOTIDE SEQUENCE [LARGE SCALE GENOMIC DNA]</scope>
    <source>
        <strain evidence="1">TB1705</strain>
        <tissue evidence="1">Leaf</tissue>
    </source>
</reference>
<dbReference type="GO" id="GO:0005634">
    <property type="term" value="C:nucleus"/>
    <property type="evidence" value="ECO:0007669"/>
    <property type="project" value="TreeGrafter"/>
</dbReference>
<evidence type="ECO:0008006" key="3">
    <source>
        <dbReference type="Google" id="ProtNLM"/>
    </source>
</evidence>
<dbReference type="Proteomes" id="UP000541444">
    <property type="component" value="Unassembled WGS sequence"/>
</dbReference>
<dbReference type="PANTHER" id="PTHR34396:SF24">
    <property type="entry name" value="BED-TYPE DOMAIN-CONTAINING PROTEIN"/>
    <property type="match status" value="1"/>
</dbReference>